<dbReference type="Pfam" id="PF14786">
    <property type="entry name" value="Death_2"/>
    <property type="match status" value="1"/>
</dbReference>
<feature type="domain" description="Death" evidence="1">
    <location>
        <begin position="32"/>
        <end position="110"/>
    </location>
</feature>
<dbReference type="AlphaFoldDB" id="A0AAD9R9F4"/>
<proteinExistence type="predicted"/>
<protein>
    <recommendedName>
        <fullName evidence="1">Death domain-containing protein</fullName>
    </recommendedName>
</protein>
<dbReference type="Gene3D" id="1.10.533.10">
    <property type="entry name" value="Death Domain, Fas"/>
    <property type="match status" value="1"/>
</dbReference>
<dbReference type="CDD" id="cd08308">
    <property type="entry name" value="Death_Tube"/>
    <property type="match status" value="1"/>
</dbReference>
<dbReference type="InterPro" id="IPR029397">
    <property type="entry name" value="Tube_Death"/>
</dbReference>
<evidence type="ECO:0000313" key="3">
    <source>
        <dbReference type="Proteomes" id="UP001258017"/>
    </source>
</evidence>
<evidence type="ECO:0000313" key="2">
    <source>
        <dbReference type="EMBL" id="KAK2575653.1"/>
    </source>
</evidence>
<keyword evidence="3" id="KW-1185">Reference proteome</keyword>
<dbReference type="SUPFAM" id="SSF47986">
    <property type="entry name" value="DEATH domain"/>
    <property type="match status" value="1"/>
</dbReference>
<organism evidence="2 3">
    <name type="scientific">Odynerus spinipes</name>
    <dbReference type="NCBI Taxonomy" id="1348599"/>
    <lineage>
        <taxon>Eukaryota</taxon>
        <taxon>Metazoa</taxon>
        <taxon>Ecdysozoa</taxon>
        <taxon>Arthropoda</taxon>
        <taxon>Hexapoda</taxon>
        <taxon>Insecta</taxon>
        <taxon>Pterygota</taxon>
        <taxon>Neoptera</taxon>
        <taxon>Endopterygota</taxon>
        <taxon>Hymenoptera</taxon>
        <taxon>Apocrita</taxon>
        <taxon>Aculeata</taxon>
        <taxon>Vespoidea</taxon>
        <taxon>Vespidae</taxon>
        <taxon>Eumeninae</taxon>
        <taxon>Odynerus</taxon>
    </lineage>
</organism>
<comment type="caution">
    <text evidence="2">The sequence shown here is derived from an EMBL/GenBank/DDBJ whole genome shotgun (WGS) entry which is preliminary data.</text>
</comment>
<dbReference type="Proteomes" id="UP001258017">
    <property type="component" value="Unassembled WGS sequence"/>
</dbReference>
<sequence>MASSTITLNTEIRKLKPVHRYALGEILNLTDSWKKLMAIIPQNDTNVTRFNSEHVSIIEQVARKYRQNAAEILLDEWGTMGRERPTLQILLDLLIKAELFRAADYVASEILNVDLPQRPEYGPAAIIDISDETLAKLINKQAKLENNEYDESTSIYGSSCEINVGEIRYLPDAIDLMDPCLRKNNLYVDESDKAILKSTEKDLIKFSTNKIPKMDSIQNDTKSDEMILKVIEKEDINSQNSQIAKGPSTDCKLQEISSKELPAFLNNFEQSKIMNNNELKSEELPAFLNQSSFLLHKSVMDSGNNCTRTADINNSSNSSDYESSFRNIENNKNSTNYQLQTEVSSSLLPQYAVDRKEIDSVLYKTNNNNENITNSKELPLMVLEYNR</sequence>
<dbReference type="GO" id="GO:0007165">
    <property type="term" value="P:signal transduction"/>
    <property type="evidence" value="ECO:0007669"/>
    <property type="project" value="InterPro"/>
</dbReference>
<dbReference type="PROSITE" id="PS50017">
    <property type="entry name" value="DEATH_DOMAIN"/>
    <property type="match status" value="1"/>
</dbReference>
<reference evidence="2" key="1">
    <citation type="submission" date="2021-08" db="EMBL/GenBank/DDBJ databases">
        <authorList>
            <person name="Misof B."/>
            <person name="Oliver O."/>
            <person name="Podsiadlowski L."/>
            <person name="Donath A."/>
            <person name="Peters R."/>
            <person name="Mayer C."/>
            <person name="Rust J."/>
            <person name="Gunkel S."/>
            <person name="Lesny P."/>
            <person name="Martin S."/>
            <person name="Oeyen J.P."/>
            <person name="Petersen M."/>
            <person name="Panagiotis P."/>
            <person name="Wilbrandt J."/>
            <person name="Tanja T."/>
        </authorList>
    </citation>
    <scope>NUCLEOTIDE SEQUENCE</scope>
    <source>
        <strain evidence="2">GBR_01_08_01A</strain>
        <tissue evidence="2">Thorax + abdomen</tissue>
    </source>
</reference>
<reference evidence="2" key="2">
    <citation type="journal article" date="2023" name="Commun. Biol.">
        <title>Intrasexual cuticular hydrocarbon dimorphism in a wasp sheds light on hydrocarbon biosynthesis genes in Hymenoptera.</title>
        <authorList>
            <person name="Moris V.C."/>
            <person name="Podsiadlowski L."/>
            <person name="Martin S."/>
            <person name="Oeyen J.P."/>
            <person name="Donath A."/>
            <person name="Petersen M."/>
            <person name="Wilbrandt J."/>
            <person name="Misof B."/>
            <person name="Liedtke D."/>
            <person name="Thamm M."/>
            <person name="Scheiner R."/>
            <person name="Schmitt T."/>
            <person name="Niehuis O."/>
        </authorList>
    </citation>
    <scope>NUCLEOTIDE SEQUENCE</scope>
    <source>
        <strain evidence="2">GBR_01_08_01A</strain>
    </source>
</reference>
<dbReference type="InterPro" id="IPR011029">
    <property type="entry name" value="DEATH-like_dom_sf"/>
</dbReference>
<accession>A0AAD9R9F4</accession>
<dbReference type="EMBL" id="JAIFRP010004410">
    <property type="protein sequence ID" value="KAK2575653.1"/>
    <property type="molecule type" value="Genomic_DNA"/>
</dbReference>
<evidence type="ECO:0000259" key="1">
    <source>
        <dbReference type="PROSITE" id="PS50017"/>
    </source>
</evidence>
<dbReference type="InterPro" id="IPR000488">
    <property type="entry name" value="Death_dom"/>
</dbReference>
<gene>
    <name evidence="2" type="ORF">KPH14_012053</name>
</gene>
<name>A0AAD9R9F4_9HYME</name>